<evidence type="ECO:0000313" key="10">
    <source>
        <dbReference type="Proteomes" id="UP000053447"/>
    </source>
</evidence>
<keyword evidence="6 7" id="KW-0175">Coiled coil</keyword>
<protein>
    <recommendedName>
        <fullName evidence="3 7">Stress response protein NST1</fullName>
    </recommendedName>
</protein>
<dbReference type="GeneID" id="28941557"/>
<keyword evidence="5 7" id="KW-0346">Stress response</keyword>
<sequence length="1060" mass="120850">MERLEQFSGKPGVQDAVLCGKGVQSLNTISVNGCERISEPMIAKEACETGLGASQNMSLVEGVGSRTKKKKKKRTKHKLPENSGSGVVHLETCYGRSDFSLSECKQACENRFLNEPEYDPASPNLSFPIHRELPLTASFSSSNNILGPMEKKASSRKKKKKKKAVIGDSYHSSVASDGIVQPPPQYRVTSRKQKDQIWNISTHEERERIKEFWLQLGEEERRGLVKIEKEAVLKKMKEQQKHSCSCSVCDRKRIAIEEELEVLYDAYYEELEQYANQQQRFSSLSLLRKNSLAGRPEDLEDSEGMLDSDGEYDESILSESVDPRFDFFNFGNNLTVKGGILTVADDLLKNDGKKFIEMMEQLAERRIQKEEGTVMEIETTEFDSDDEDYDEESEDDEMNTLDEEQRIEEGRRMFQIFAARMFEQRVLIAYREKVAEERQQRLLEELEEESRLKEERELKKAKEKERKKDKKKLQKQLKDQEKARKEAERLAEKNALRIEEEKRLEEAKKKKEELRLKREAEKKALEEEKRRQLQDKEKEHEREKKRKEIDKERQKKESNIKKEKEVKENENKTQNPKEKNEHEQITLENISNNAISVNQSPKIENRDSFYSITEPIKETRSPVSSSLNSSSILSLKTEHESDNSLSSSSVIFSQSQSSLGLQNTSQKSPHMSSNSSSTLQHPPGFDITLGQNLSSTHSTYQSLTSHPIINNVPGGIFASASVSPNQQYDYSLSPLKLFKATSNNYKNETSSLSASLNNYHSLPITSTTTFPRPFHHIEDKDHNSITGVLETRNKVLDDNTTRVVSNTTAKPIKRPSPIQRPSGTVSCKDESRKTPTISELSEVMGSKALLDDNDNDSIISNHINDVSGGLPTRSKPIFRRNSPFLESINLNRHISGSQESRHRNISDQLWLSGLSNSRFPDVWPPNTNWNNKYYINQNLLRQRCKLICLRLDEQYGPKTRLFLVDQVLNLYNDLFSDTPVQTKQILDACAISGNSQNGGGFFTCKIEGQHVMIRYDDILDQTPCKSGFSSFSTMVLPSSNSPSAGPQSRWPINSSVTGAF</sequence>
<evidence type="ECO:0000256" key="1">
    <source>
        <dbReference type="ARBA" id="ARBA00004496"/>
    </source>
</evidence>
<gene>
    <name evidence="9" type="ORF">T551_03039</name>
</gene>
<feature type="region of interest" description="Disordered" evidence="8">
    <location>
        <begin position="657"/>
        <end position="691"/>
    </location>
</feature>
<comment type="function">
    <text evidence="7">May act as a negative regulator of salt tolerance.</text>
</comment>
<dbReference type="RefSeq" id="XP_018228510.1">
    <property type="nucleotide sequence ID" value="XM_018375302.1"/>
</dbReference>
<evidence type="ECO:0000256" key="3">
    <source>
        <dbReference type="ARBA" id="ARBA00020733"/>
    </source>
</evidence>
<evidence type="ECO:0000256" key="7">
    <source>
        <dbReference type="RuleBase" id="RU049441"/>
    </source>
</evidence>
<dbReference type="Proteomes" id="UP000053447">
    <property type="component" value="Unassembled WGS sequence"/>
</dbReference>
<feature type="region of interest" description="Disordered" evidence="8">
    <location>
        <begin position="448"/>
        <end position="599"/>
    </location>
</feature>
<evidence type="ECO:0000256" key="4">
    <source>
        <dbReference type="ARBA" id="ARBA00022490"/>
    </source>
</evidence>
<keyword evidence="10" id="KW-1185">Reference proteome</keyword>
<accession>A0A0W4ZGQ3</accession>
<feature type="region of interest" description="Disordered" evidence="8">
    <location>
        <begin position="61"/>
        <end position="82"/>
    </location>
</feature>
<feature type="region of interest" description="Disordered" evidence="8">
    <location>
        <begin position="381"/>
        <end position="405"/>
    </location>
</feature>
<dbReference type="EMBL" id="LFWA01000014">
    <property type="protein sequence ID" value="KTW27540.1"/>
    <property type="molecule type" value="Genomic_DNA"/>
</dbReference>
<evidence type="ECO:0000256" key="5">
    <source>
        <dbReference type="ARBA" id="ARBA00023016"/>
    </source>
</evidence>
<dbReference type="VEuPathDB" id="FungiDB:T551_03039"/>
<reference evidence="10" key="1">
    <citation type="journal article" date="2016" name="Nat. Commun.">
        <title>Genome analysis of three Pneumocystis species reveals adaptation mechanisms to life exclusively in mammalian hosts.</title>
        <authorList>
            <person name="Ma L."/>
            <person name="Chen Z."/>
            <person name="Huang D.W."/>
            <person name="Kutty G."/>
            <person name="Ishihara M."/>
            <person name="Wang H."/>
            <person name="Abouelleil A."/>
            <person name="Bishop L."/>
            <person name="Davey E."/>
            <person name="Deng R."/>
            <person name="Deng X."/>
            <person name="Fan L."/>
            <person name="Fantoni G."/>
            <person name="Fitzgerald M."/>
            <person name="Gogineni E."/>
            <person name="Goldberg J.M."/>
            <person name="Handley G."/>
            <person name="Hu X."/>
            <person name="Huber C."/>
            <person name="Jiao X."/>
            <person name="Jones K."/>
            <person name="Levin J.Z."/>
            <person name="Liu Y."/>
            <person name="Macdonald P."/>
            <person name="Melnikov A."/>
            <person name="Raley C."/>
            <person name="Sassi M."/>
            <person name="Sherman B.T."/>
            <person name="Song X."/>
            <person name="Sykes S."/>
            <person name="Tran B."/>
            <person name="Walsh L."/>
            <person name="Xia Y."/>
            <person name="Yang J."/>
            <person name="Young S."/>
            <person name="Zeng Q."/>
            <person name="Zheng X."/>
            <person name="Stephens R."/>
            <person name="Nusbaum C."/>
            <person name="Birren B.W."/>
            <person name="Azadi P."/>
            <person name="Lempicki R.A."/>
            <person name="Cuomo C.A."/>
            <person name="Kovacs J.A."/>
        </authorList>
    </citation>
    <scope>NUCLEOTIDE SEQUENCE [LARGE SCALE GENOMIC DNA]</scope>
    <source>
        <strain evidence="10">RU7</strain>
    </source>
</reference>
<evidence type="ECO:0000256" key="8">
    <source>
        <dbReference type="SAM" id="MobiDB-lite"/>
    </source>
</evidence>
<dbReference type="eggNOG" id="ENOG502QSSK">
    <property type="taxonomic scope" value="Eukaryota"/>
</dbReference>
<dbReference type="InterPro" id="IPR025279">
    <property type="entry name" value="NST1"/>
</dbReference>
<dbReference type="STRING" id="1408657.A0A0W4ZGQ3"/>
<evidence type="ECO:0000256" key="6">
    <source>
        <dbReference type="ARBA" id="ARBA00023054"/>
    </source>
</evidence>
<dbReference type="InterPro" id="IPR051195">
    <property type="entry name" value="Fungal_stress_NST1"/>
</dbReference>
<comment type="subcellular location">
    <subcellularLocation>
        <location evidence="1 7">Cytoplasm</location>
    </subcellularLocation>
</comment>
<evidence type="ECO:0000256" key="2">
    <source>
        <dbReference type="ARBA" id="ARBA00007112"/>
    </source>
</evidence>
<dbReference type="OrthoDB" id="21629at2759"/>
<feature type="compositionally biased region" description="Basic residues" evidence="8">
    <location>
        <begin position="154"/>
        <end position="164"/>
    </location>
</feature>
<comment type="similarity">
    <text evidence="2 7">Belongs to the NST1 family.</text>
</comment>
<feature type="region of interest" description="Disordered" evidence="8">
    <location>
        <begin position="806"/>
        <end position="834"/>
    </location>
</feature>
<feature type="region of interest" description="Disordered" evidence="8">
    <location>
        <begin position="1039"/>
        <end position="1060"/>
    </location>
</feature>
<keyword evidence="4 7" id="KW-0963">Cytoplasm</keyword>
<feature type="compositionally biased region" description="Basic residues" evidence="8">
    <location>
        <begin position="66"/>
        <end position="77"/>
    </location>
</feature>
<comment type="caution">
    <text evidence="9">The sequence shown here is derived from an EMBL/GenBank/DDBJ whole genome shotgun (WGS) entry which is preliminary data.</text>
</comment>
<dbReference type="GO" id="GO:0005737">
    <property type="term" value="C:cytoplasm"/>
    <property type="evidence" value="ECO:0007669"/>
    <property type="project" value="UniProtKB-SubCell"/>
</dbReference>
<proteinExistence type="inferred from homology"/>
<feature type="compositionally biased region" description="Acidic residues" evidence="8">
    <location>
        <begin position="381"/>
        <end position="402"/>
    </location>
</feature>
<feature type="compositionally biased region" description="Polar residues" evidence="8">
    <location>
        <begin position="659"/>
        <end position="680"/>
    </location>
</feature>
<organism evidence="9 10">
    <name type="scientific">Pneumocystis jirovecii (strain RU7)</name>
    <name type="common">Human pneumocystis pneumonia agent</name>
    <dbReference type="NCBI Taxonomy" id="1408657"/>
    <lineage>
        <taxon>Eukaryota</taxon>
        <taxon>Fungi</taxon>
        <taxon>Dikarya</taxon>
        <taxon>Ascomycota</taxon>
        <taxon>Taphrinomycotina</taxon>
        <taxon>Pneumocystomycetes</taxon>
        <taxon>Pneumocystaceae</taxon>
        <taxon>Pneumocystis</taxon>
    </lineage>
</organism>
<feature type="region of interest" description="Disordered" evidence="8">
    <location>
        <begin position="146"/>
        <end position="169"/>
    </location>
</feature>
<name>A0A0W4ZGQ3_PNEJ7</name>
<dbReference type="PANTHER" id="PTHR31780">
    <property type="entry name" value="STRESS RESPONSE PROTEIN NST1-RELATED"/>
    <property type="match status" value="1"/>
</dbReference>
<feature type="compositionally biased region" description="Polar residues" evidence="8">
    <location>
        <begin position="586"/>
        <end position="599"/>
    </location>
</feature>
<feature type="compositionally biased region" description="Basic and acidic residues" evidence="8">
    <location>
        <begin position="476"/>
        <end position="585"/>
    </location>
</feature>
<feature type="compositionally biased region" description="Basic and acidic residues" evidence="8">
    <location>
        <begin position="448"/>
        <end position="466"/>
    </location>
</feature>
<evidence type="ECO:0000313" key="9">
    <source>
        <dbReference type="EMBL" id="KTW27540.1"/>
    </source>
</evidence>
<dbReference type="Pfam" id="PF13945">
    <property type="entry name" value="NST1"/>
    <property type="match status" value="1"/>
</dbReference>
<dbReference type="AlphaFoldDB" id="A0A0W4ZGQ3"/>
<dbReference type="PANTHER" id="PTHR31780:SF10">
    <property type="entry name" value="LD36051P"/>
    <property type="match status" value="1"/>
</dbReference>